<dbReference type="InParanoid" id="A0A0L0HUG3"/>
<dbReference type="SUPFAM" id="SSF49329">
    <property type="entry name" value="Cu,Zn superoxide dismutase-like"/>
    <property type="match status" value="1"/>
</dbReference>
<keyword evidence="3 9" id="KW-0862">Zinc</keyword>
<gene>
    <name evidence="13" type="ORF">SPPG_00453</name>
</gene>
<proteinExistence type="inferred from homology"/>
<feature type="region of interest" description="Disordered" evidence="10">
    <location>
        <begin position="18"/>
        <end position="38"/>
    </location>
</feature>
<accession>A0A0L0HUG3</accession>
<evidence type="ECO:0000256" key="11">
    <source>
        <dbReference type="SAM" id="SignalP"/>
    </source>
</evidence>
<dbReference type="Gene3D" id="2.60.40.200">
    <property type="entry name" value="Superoxide dismutase, copper/zinc binding domain"/>
    <property type="match status" value="1"/>
</dbReference>
<feature type="domain" description="Superoxide dismutase copper/zinc binding" evidence="12">
    <location>
        <begin position="44"/>
        <end position="177"/>
    </location>
</feature>
<keyword evidence="4" id="KW-0049">Antioxidant</keyword>
<feature type="chain" id="PRO_5005540179" description="Superoxide dismutase [Cu-Zn]" evidence="11">
    <location>
        <begin position="17"/>
        <end position="182"/>
    </location>
</feature>
<dbReference type="InterPro" id="IPR036423">
    <property type="entry name" value="SOD-like_Cu/Zn_dom_sf"/>
</dbReference>
<comment type="cofactor">
    <cofactor evidence="9">
        <name>Zn(2+)</name>
        <dbReference type="ChEBI" id="CHEBI:29105"/>
    </cofactor>
    <text evidence="9">Binds 1 zinc ion per subunit.</text>
</comment>
<dbReference type="PRINTS" id="PR00068">
    <property type="entry name" value="CUZNDISMTASE"/>
</dbReference>
<keyword evidence="11" id="KW-0732">Signal</keyword>
<dbReference type="EMBL" id="KQ257450">
    <property type="protein sequence ID" value="KND04748.1"/>
    <property type="molecule type" value="Genomic_DNA"/>
</dbReference>
<evidence type="ECO:0000313" key="14">
    <source>
        <dbReference type="Proteomes" id="UP000053201"/>
    </source>
</evidence>
<dbReference type="GO" id="GO:0005507">
    <property type="term" value="F:copper ion binding"/>
    <property type="evidence" value="ECO:0007669"/>
    <property type="project" value="InterPro"/>
</dbReference>
<comment type="catalytic activity">
    <reaction evidence="8 9">
        <text>2 superoxide + 2 H(+) = H2O2 + O2</text>
        <dbReference type="Rhea" id="RHEA:20696"/>
        <dbReference type="ChEBI" id="CHEBI:15378"/>
        <dbReference type="ChEBI" id="CHEBI:15379"/>
        <dbReference type="ChEBI" id="CHEBI:16240"/>
        <dbReference type="ChEBI" id="CHEBI:18421"/>
        <dbReference type="EC" id="1.15.1.1"/>
    </reaction>
</comment>
<dbReference type="RefSeq" id="XP_016612787.1">
    <property type="nucleotide sequence ID" value="XM_016748778.1"/>
</dbReference>
<comment type="cofactor">
    <cofactor evidence="9">
        <name>Cu cation</name>
        <dbReference type="ChEBI" id="CHEBI:23378"/>
    </cofactor>
    <text evidence="9">Binds 1 copper ion per subunit.</text>
</comment>
<evidence type="ECO:0000256" key="9">
    <source>
        <dbReference type="RuleBase" id="RU000393"/>
    </source>
</evidence>
<evidence type="ECO:0000256" key="4">
    <source>
        <dbReference type="ARBA" id="ARBA00022862"/>
    </source>
</evidence>
<organism evidence="13 14">
    <name type="scientific">Spizellomyces punctatus (strain DAOM BR117)</name>
    <dbReference type="NCBI Taxonomy" id="645134"/>
    <lineage>
        <taxon>Eukaryota</taxon>
        <taxon>Fungi</taxon>
        <taxon>Fungi incertae sedis</taxon>
        <taxon>Chytridiomycota</taxon>
        <taxon>Chytridiomycota incertae sedis</taxon>
        <taxon>Chytridiomycetes</taxon>
        <taxon>Spizellomycetales</taxon>
        <taxon>Spizellomycetaceae</taxon>
        <taxon>Spizellomyces</taxon>
    </lineage>
</organism>
<protein>
    <recommendedName>
        <fullName evidence="9">Superoxide dismutase [Cu-Zn]</fullName>
        <ecNumber evidence="9">1.15.1.1</ecNumber>
    </recommendedName>
</protein>
<evidence type="ECO:0000256" key="1">
    <source>
        <dbReference type="ARBA" id="ARBA00010457"/>
    </source>
</evidence>
<comment type="similarity">
    <text evidence="1 9">Belongs to the Cu-Zn superoxide dismutase family.</text>
</comment>
<dbReference type="PANTHER" id="PTHR10003">
    <property type="entry name" value="SUPEROXIDE DISMUTASE CU-ZN -RELATED"/>
    <property type="match status" value="1"/>
</dbReference>
<dbReference type="PROSITE" id="PS00332">
    <property type="entry name" value="SOD_CU_ZN_2"/>
    <property type="match status" value="1"/>
</dbReference>
<sequence>MLKALLFSLLLTLASSTPCRRTNTPTPQKATSYLQPDPSASTKINGTVDITQTKTGLHLKLYIQGLSPGEHGFHVHAFGSIFPNCTAAGDHFNPDNTTHGAPTDSVRHAGDLGNIVANEFGVVDTEIVDSVIALDGRYNIIGRSFVVHANRDDLGRGNAPTSKTNGNSGARVACGVIGIAKS</sequence>
<keyword evidence="2 9" id="KW-0479">Metal-binding</keyword>
<evidence type="ECO:0000256" key="8">
    <source>
        <dbReference type="ARBA" id="ARBA00049204"/>
    </source>
</evidence>
<dbReference type="Proteomes" id="UP000053201">
    <property type="component" value="Unassembled WGS sequence"/>
</dbReference>
<dbReference type="InterPro" id="IPR024134">
    <property type="entry name" value="SOD_Cu/Zn_/chaperone"/>
</dbReference>
<dbReference type="VEuPathDB" id="FungiDB:SPPG_00453"/>
<dbReference type="GeneID" id="27684176"/>
<dbReference type="InterPro" id="IPR001424">
    <property type="entry name" value="SOD_Cu_Zn_dom"/>
</dbReference>
<evidence type="ECO:0000256" key="10">
    <source>
        <dbReference type="SAM" id="MobiDB-lite"/>
    </source>
</evidence>
<dbReference type="FunFam" id="2.60.40.200:FF:000003">
    <property type="entry name" value="Superoxide dismutase [Cu-Zn], chloroplastic"/>
    <property type="match status" value="1"/>
</dbReference>
<dbReference type="OrthoDB" id="2121010at2759"/>
<dbReference type="EC" id="1.15.1.1" evidence="9"/>
<keyword evidence="14" id="KW-1185">Reference proteome</keyword>
<dbReference type="AlphaFoldDB" id="A0A0L0HUG3"/>
<evidence type="ECO:0000256" key="3">
    <source>
        <dbReference type="ARBA" id="ARBA00022833"/>
    </source>
</evidence>
<keyword evidence="7" id="KW-1015">Disulfide bond</keyword>
<evidence type="ECO:0000259" key="12">
    <source>
        <dbReference type="Pfam" id="PF00080"/>
    </source>
</evidence>
<evidence type="ECO:0000256" key="2">
    <source>
        <dbReference type="ARBA" id="ARBA00022723"/>
    </source>
</evidence>
<dbReference type="InterPro" id="IPR018152">
    <property type="entry name" value="SOD_Cu/Zn_BS"/>
</dbReference>
<keyword evidence="6 9" id="KW-0186">Copper</keyword>
<evidence type="ECO:0000256" key="6">
    <source>
        <dbReference type="ARBA" id="ARBA00023008"/>
    </source>
</evidence>
<evidence type="ECO:0000256" key="5">
    <source>
        <dbReference type="ARBA" id="ARBA00023002"/>
    </source>
</evidence>
<dbReference type="OMA" id="GARYACG"/>
<dbReference type="STRING" id="645134.A0A0L0HUG3"/>
<dbReference type="eggNOG" id="KOG0441">
    <property type="taxonomic scope" value="Eukaryota"/>
</dbReference>
<keyword evidence="5 9" id="KW-0560">Oxidoreductase</keyword>
<reference evidence="13 14" key="1">
    <citation type="submission" date="2009-08" db="EMBL/GenBank/DDBJ databases">
        <title>The Genome Sequence of Spizellomyces punctatus strain DAOM BR117.</title>
        <authorList>
            <consortium name="The Broad Institute Genome Sequencing Platform"/>
            <person name="Russ C."/>
            <person name="Cuomo C."/>
            <person name="Shea T."/>
            <person name="Young S.K."/>
            <person name="Zeng Q."/>
            <person name="Koehrsen M."/>
            <person name="Haas B."/>
            <person name="Borodovsky M."/>
            <person name="Guigo R."/>
            <person name="Alvarado L."/>
            <person name="Berlin A."/>
            <person name="Bochicchio J."/>
            <person name="Borenstein D."/>
            <person name="Chapman S."/>
            <person name="Chen Z."/>
            <person name="Engels R."/>
            <person name="Freedman E."/>
            <person name="Gellesch M."/>
            <person name="Goldberg J."/>
            <person name="Griggs A."/>
            <person name="Gujja S."/>
            <person name="Heiman D."/>
            <person name="Hepburn T."/>
            <person name="Howarth C."/>
            <person name="Jen D."/>
            <person name="Larson L."/>
            <person name="Lewis B."/>
            <person name="Mehta T."/>
            <person name="Park D."/>
            <person name="Pearson M."/>
            <person name="Roberts A."/>
            <person name="Saif S."/>
            <person name="Shenoy N."/>
            <person name="Sisk P."/>
            <person name="Stolte C."/>
            <person name="Sykes S."/>
            <person name="Thomson T."/>
            <person name="Walk T."/>
            <person name="White J."/>
            <person name="Yandava C."/>
            <person name="Burger G."/>
            <person name="Gray M.W."/>
            <person name="Holland P.W.H."/>
            <person name="King N."/>
            <person name="Lang F.B.F."/>
            <person name="Roger A.J."/>
            <person name="Ruiz-Trillo I."/>
            <person name="Lander E."/>
            <person name="Nusbaum C."/>
        </authorList>
    </citation>
    <scope>NUCLEOTIDE SEQUENCE [LARGE SCALE GENOMIC DNA]</scope>
    <source>
        <strain evidence="13 14">DAOM BR117</strain>
    </source>
</reference>
<feature type="signal peptide" evidence="11">
    <location>
        <begin position="1"/>
        <end position="16"/>
    </location>
</feature>
<comment type="function">
    <text evidence="9">Destroys radicals which are normally produced within the cells and which are toxic to biological systems.</text>
</comment>
<evidence type="ECO:0000313" key="13">
    <source>
        <dbReference type="EMBL" id="KND04748.1"/>
    </source>
</evidence>
<evidence type="ECO:0000256" key="7">
    <source>
        <dbReference type="ARBA" id="ARBA00023157"/>
    </source>
</evidence>
<dbReference type="CDD" id="cd00305">
    <property type="entry name" value="Cu-Zn_Superoxide_Dismutase"/>
    <property type="match status" value="1"/>
</dbReference>
<dbReference type="Pfam" id="PF00080">
    <property type="entry name" value="Sod_Cu"/>
    <property type="match status" value="1"/>
</dbReference>
<dbReference type="GO" id="GO:0004784">
    <property type="term" value="F:superoxide dismutase activity"/>
    <property type="evidence" value="ECO:0007669"/>
    <property type="project" value="UniProtKB-EC"/>
</dbReference>
<name>A0A0L0HUG3_SPIPD</name>